<dbReference type="AlphaFoldDB" id="A0A5J4WNP0"/>
<dbReference type="Proteomes" id="UP000324800">
    <property type="component" value="Unassembled WGS sequence"/>
</dbReference>
<organism evidence="1 2">
    <name type="scientific">Streblomastix strix</name>
    <dbReference type="NCBI Taxonomy" id="222440"/>
    <lineage>
        <taxon>Eukaryota</taxon>
        <taxon>Metamonada</taxon>
        <taxon>Preaxostyla</taxon>
        <taxon>Oxymonadida</taxon>
        <taxon>Streblomastigidae</taxon>
        <taxon>Streblomastix</taxon>
    </lineage>
</organism>
<name>A0A5J4WNP0_9EUKA</name>
<accession>A0A5J4WNP0</accession>
<evidence type="ECO:0000313" key="1">
    <source>
        <dbReference type="EMBL" id="KAA6396541.1"/>
    </source>
</evidence>
<proteinExistence type="predicted"/>
<feature type="non-terminal residue" evidence="1">
    <location>
        <position position="1"/>
    </location>
</feature>
<evidence type="ECO:0000313" key="2">
    <source>
        <dbReference type="Proteomes" id="UP000324800"/>
    </source>
</evidence>
<protein>
    <submittedName>
        <fullName evidence="1">Uncharacterized protein</fullName>
    </submittedName>
</protein>
<reference evidence="1 2" key="1">
    <citation type="submission" date="2019-03" db="EMBL/GenBank/DDBJ databases">
        <title>Single cell metagenomics reveals metabolic interactions within the superorganism composed of flagellate Streblomastix strix and complex community of Bacteroidetes bacteria on its surface.</title>
        <authorList>
            <person name="Treitli S.C."/>
            <person name="Kolisko M."/>
            <person name="Husnik F."/>
            <person name="Keeling P."/>
            <person name="Hampl V."/>
        </authorList>
    </citation>
    <scope>NUCLEOTIDE SEQUENCE [LARGE SCALE GENOMIC DNA]</scope>
    <source>
        <strain evidence="1">ST1C</strain>
    </source>
</reference>
<sequence length="26" mass="3073">SCELQLLENVQFLTVHLSSGYYNQMR</sequence>
<gene>
    <name evidence="1" type="ORF">EZS28_007931</name>
</gene>
<dbReference type="EMBL" id="SNRW01001400">
    <property type="protein sequence ID" value="KAA6396541.1"/>
    <property type="molecule type" value="Genomic_DNA"/>
</dbReference>
<comment type="caution">
    <text evidence="1">The sequence shown here is derived from an EMBL/GenBank/DDBJ whole genome shotgun (WGS) entry which is preliminary data.</text>
</comment>